<keyword evidence="2" id="KW-0378">Hydrolase</keyword>
<dbReference type="HOGENOM" id="CLU_317146_0_0_1"/>
<reference evidence="5" key="2">
    <citation type="submission" date="2015-01" db="EMBL/GenBank/DDBJ databases">
        <title>Evolutionary Origins and Diversification of the Mycorrhizal Mutualists.</title>
        <authorList>
            <consortium name="DOE Joint Genome Institute"/>
            <consortium name="Mycorrhizal Genomics Consortium"/>
            <person name="Kohler A."/>
            <person name="Kuo A."/>
            <person name="Nagy L.G."/>
            <person name="Floudas D."/>
            <person name="Copeland A."/>
            <person name="Barry K.W."/>
            <person name="Cichocki N."/>
            <person name="Veneault-Fourrey C."/>
            <person name="LaButti K."/>
            <person name="Lindquist E.A."/>
            <person name="Lipzen A."/>
            <person name="Lundell T."/>
            <person name="Morin E."/>
            <person name="Murat C."/>
            <person name="Riley R."/>
            <person name="Ohm R."/>
            <person name="Sun H."/>
            <person name="Tunlid A."/>
            <person name="Henrissat B."/>
            <person name="Grigoriev I.V."/>
            <person name="Hibbett D.S."/>
            <person name="Martin F."/>
        </authorList>
    </citation>
    <scope>NUCLEOTIDE SEQUENCE [LARGE SCALE GENOMIC DNA]</scope>
    <source>
        <strain evidence="5">ATCC 200175</strain>
    </source>
</reference>
<dbReference type="PANTHER" id="PTHR11559">
    <property type="entry name" value="CARBOXYLESTERASE"/>
    <property type="match status" value="1"/>
</dbReference>
<dbReference type="ESTHER" id="paxin-a0a0c9szq4">
    <property type="family name" value="Fungal_carboxylesterase_lipase"/>
</dbReference>
<comment type="similarity">
    <text evidence="1">Belongs to the type-B carboxylesterase/lipase family.</text>
</comment>
<evidence type="ECO:0000313" key="4">
    <source>
        <dbReference type="EMBL" id="KIJ08820.1"/>
    </source>
</evidence>
<dbReference type="Proteomes" id="UP000053647">
    <property type="component" value="Unassembled WGS sequence"/>
</dbReference>
<dbReference type="InterPro" id="IPR032675">
    <property type="entry name" value="LRR_dom_sf"/>
</dbReference>
<dbReference type="Gene3D" id="3.40.50.1820">
    <property type="entry name" value="alpha/beta hydrolase"/>
    <property type="match status" value="1"/>
</dbReference>
<dbReference type="Pfam" id="PF00135">
    <property type="entry name" value="COesterase"/>
    <property type="match status" value="1"/>
</dbReference>
<keyword evidence="5" id="KW-1185">Reference proteome</keyword>
<dbReference type="AlphaFoldDB" id="A0A0C9SZQ4"/>
<dbReference type="PROSITE" id="PS00122">
    <property type="entry name" value="CARBOXYLESTERASE_B_1"/>
    <property type="match status" value="1"/>
</dbReference>
<name>A0A0C9SZQ4_PAXIN</name>
<evidence type="ECO:0000259" key="3">
    <source>
        <dbReference type="Pfam" id="PF00135"/>
    </source>
</evidence>
<dbReference type="EMBL" id="KN819550">
    <property type="protein sequence ID" value="KIJ08820.1"/>
    <property type="molecule type" value="Genomic_DNA"/>
</dbReference>
<accession>A0A0C9SZQ4</accession>
<proteinExistence type="inferred from homology"/>
<dbReference type="InterPro" id="IPR029058">
    <property type="entry name" value="AB_hydrolase_fold"/>
</dbReference>
<dbReference type="GO" id="GO:0016787">
    <property type="term" value="F:hydrolase activity"/>
    <property type="evidence" value="ECO:0007669"/>
    <property type="project" value="UniProtKB-KW"/>
</dbReference>
<dbReference type="SUPFAM" id="SSF53474">
    <property type="entry name" value="alpha/beta-Hydrolases"/>
    <property type="match status" value="1"/>
</dbReference>
<dbReference type="InterPro" id="IPR050309">
    <property type="entry name" value="Type-B_Carboxylest/Lipase"/>
</dbReference>
<gene>
    <name evidence="4" type="ORF">PAXINDRAFT_102436</name>
</gene>
<reference evidence="4 5" key="1">
    <citation type="submission" date="2014-06" db="EMBL/GenBank/DDBJ databases">
        <authorList>
            <consortium name="DOE Joint Genome Institute"/>
            <person name="Kuo A."/>
            <person name="Kohler A."/>
            <person name="Nagy L.G."/>
            <person name="Floudas D."/>
            <person name="Copeland A."/>
            <person name="Barry K.W."/>
            <person name="Cichocki N."/>
            <person name="Veneault-Fourrey C."/>
            <person name="LaButti K."/>
            <person name="Lindquist E.A."/>
            <person name="Lipzen A."/>
            <person name="Lundell T."/>
            <person name="Morin E."/>
            <person name="Murat C."/>
            <person name="Sun H."/>
            <person name="Tunlid A."/>
            <person name="Henrissat B."/>
            <person name="Grigoriev I.V."/>
            <person name="Hibbett D.S."/>
            <person name="Martin F."/>
            <person name="Nordberg H.P."/>
            <person name="Cantor M.N."/>
            <person name="Hua S.X."/>
        </authorList>
    </citation>
    <scope>NUCLEOTIDE SEQUENCE [LARGE SCALE GENOMIC DNA]</scope>
    <source>
        <strain evidence="4 5">ATCC 200175</strain>
    </source>
</reference>
<evidence type="ECO:0000256" key="2">
    <source>
        <dbReference type="ARBA" id="ARBA00022801"/>
    </source>
</evidence>
<feature type="domain" description="Carboxylesterase type B" evidence="3">
    <location>
        <begin position="452"/>
        <end position="885"/>
    </location>
</feature>
<organism evidence="4 5">
    <name type="scientific">Paxillus involutus ATCC 200175</name>
    <dbReference type="NCBI Taxonomy" id="664439"/>
    <lineage>
        <taxon>Eukaryota</taxon>
        <taxon>Fungi</taxon>
        <taxon>Dikarya</taxon>
        <taxon>Basidiomycota</taxon>
        <taxon>Agaricomycotina</taxon>
        <taxon>Agaricomycetes</taxon>
        <taxon>Agaricomycetidae</taxon>
        <taxon>Boletales</taxon>
        <taxon>Paxilineae</taxon>
        <taxon>Paxillaceae</taxon>
        <taxon>Paxillus</taxon>
    </lineage>
</organism>
<sequence>MCMKRPTDPLQVLAPELVGEIFYLRLLDSIYPYTNNSYSQLPVLLSLVSKSWRDFVYASPFLWAHIITDTSQGSVASLHALRKRLERSQSAPLFLDVDVGEQPDRDALGVLFAERSRFRQLTLRVIDLSWWDRISMEGFTELKKLTLHTGTQVPTHVNKLSTIFSSAPSLCSVNWHSTGELGPVGVQGHQLRFLDLTVFRIPVTHVLEVLVVCPNLLDAAIRFQDAHGYIPMPFRGRILLPELRSLILHGTRHLTCILRGVQAPLLSRLEIHWHDSTGREFGLEALQSLLAYSPHLEDIVLRDFLITEDGLFSIITTTNKHLLRLTVAAAPGQTKLITQRTFDVLTRQEQGNYTLPLLEELEFRGGLDVPDKVLLRMIESRTSLPDGMGFRSHARTLKSICLDDCKPMAEASIFRVESICRKRGLKAKGTFISRNQVSASTVATGVRTFATVTGISSGSVNEFLGIPFAQSPTGNLRFQLPQALLPYNASFSAITYGPACPQQAIRFLIMSGLPAETLDYLTKTIYSVVTPSAEDCLTLNVVALAGATPDSKIPIVAWIYGDGFEAGGTSQYDGSIIVEKAISLGVPAIYVSMNYRLNAFGFLASQEVEDAGVGNLGLQDQRLALYWVQKYIGAFGGDPTEVTIWGESSGAISVALQTVTNGGDPDGLFRAAFIQIGSPIPVGDITHGQRYYDASGWDWLSCCVQYAAVSAGPVRDVARCGESVPERIFVSAWMPRVDGVFLTDDPQYLVQQGSVADVPFVTGNCDVEGTLFSFSTLNITTDAQLEEYLRTYWLPDAPLTTKQELMEYYPADITQGSPFDTDTLNALTPRFKRIAAFQGDAVFQAPRRFFLQNRSGKQPLDICKRLKAVPFLGSFHGSDILNVYGGHDMASYLVRFVSNLDIGRNTQLRSRTCWNFSMG</sequence>
<evidence type="ECO:0000313" key="5">
    <source>
        <dbReference type="Proteomes" id="UP000053647"/>
    </source>
</evidence>
<dbReference type="OrthoDB" id="408631at2759"/>
<dbReference type="SUPFAM" id="SSF52047">
    <property type="entry name" value="RNI-like"/>
    <property type="match status" value="1"/>
</dbReference>
<evidence type="ECO:0000256" key="1">
    <source>
        <dbReference type="ARBA" id="ARBA00005964"/>
    </source>
</evidence>
<dbReference type="Gene3D" id="3.80.10.10">
    <property type="entry name" value="Ribonuclease Inhibitor"/>
    <property type="match status" value="1"/>
</dbReference>
<protein>
    <submittedName>
        <fullName evidence="4">Unplaced genomic scaffold PAXINscaffold_228, whole genome shotgun sequence</fullName>
    </submittedName>
</protein>
<dbReference type="InterPro" id="IPR019826">
    <property type="entry name" value="Carboxylesterase_B_AS"/>
</dbReference>
<dbReference type="InterPro" id="IPR002018">
    <property type="entry name" value="CarbesteraseB"/>
</dbReference>